<feature type="compositionally biased region" description="Polar residues" evidence="1">
    <location>
        <begin position="142"/>
        <end position="152"/>
    </location>
</feature>
<dbReference type="GO" id="GO:0042834">
    <property type="term" value="F:peptidoglycan binding"/>
    <property type="evidence" value="ECO:0007669"/>
    <property type="project" value="InterPro"/>
</dbReference>
<evidence type="ECO:0000313" key="4">
    <source>
        <dbReference type="Proteomes" id="UP000007575"/>
    </source>
</evidence>
<proteinExistence type="predicted"/>
<sequence>MPATPPVGPLTTLPLPENAQPVQPSVSTETAQPQTQTSVAPRAGGAVAASAQRTPLRSDYRISLGSFSSERTVRTQTAGVSGLGYTVYPIDIGSGYVAQVGPFADEATARQALADIQRAAPGALLYRPRERAAQTEADRVSTPATDGDTSAQAAPDSQGAAQASSQETATPATQEAAPSGPRYLQVGAFDREESAQRLVGMLRDAGFAPTVSAPPEGKVTVLVGPYSGDALLRAEGRLDSAGMDHFRVR</sequence>
<feature type="compositionally biased region" description="Basic and acidic residues" evidence="1">
    <location>
        <begin position="127"/>
        <end position="139"/>
    </location>
</feature>
<evidence type="ECO:0000259" key="2">
    <source>
        <dbReference type="PROSITE" id="PS51724"/>
    </source>
</evidence>
<organism evidence="3 4">
    <name type="scientific">Deinococcus gobiensis (strain DSM 21396 / JCM 16679 / CGMCC 1.7299 / I-0)</name>
    <dbReference type="NCBI Taxonomy" id="745776"/>
    <lineage>
        <taxon>Bacteria</taxon>
        <taxon>Thermotogati</taxon>
        <taxon>Deinococcota</taxon>
        <taxon>Deinococci</taxon>
        <taxon>Deinococcales</taxon>
        <taxon>Deinococcaceae</taxon>
        <taxon>Deinococcus</taxon>
    </lineage>
</organism>
<evidence type="ECO:0000256" key="1">
    <source>
        <dbReference type="SAM" id="MobiDB-lite"/>
    </source>
</evidence>
<dbReference type="SUPFAM" id="SSF110997">
    <property type="entry name" value="Sporulation related repeat"/>
    <property type="match status" value="2"/>
</dbReference>
<dbReference type="EMBL" id="CP002191">
    <property type="protein sequence ID" value="AFD26150.1"/>
    <property type="molecule type" value="Genomic_DNA"/>
</dbReference>
<feature type="region of interest" description="Disordered" evidence="1">
    <location>
        <begin position="1"/>
        <end position="52"/>
    </location>
</feature>
<dbReference type="Gene3D" id="3.30.70.1070">
    <property type="entry name" value="Sporulation related repeat"/>
    <property type="match status" value="2"/>
</dbReference>
<feature type="compositionally biased region" description="Low complexity" evidence="1">
    <location>
        <begin position="38"/>
        <end position="51"/>
    </location>
</feature>
<dbReference type="PATRIC" id="fig|745776.4.peg.2280"/>
<accession>H8GZ32</accession>
<feature type="region of interest" description="Disordered" evidence="1">
    <location>
        <begin position="125"/>
        <end position="181"/>
    </location>
</feature>
<dbReference type="Pfam" id="PF05036">
    <property type="entry name" value="SPOR"/>
    <property type="match status" value="2"/>
</dbReference>
<dbReference type="eggNOG" id="ENOG5033IK8">
    <property type="taxonomic scope" value="Bacteria"/>
</dbReference>
<dbReference type="KEGG" id="dgo:DGo_CA2223"/>
<dbReference type="AlphaFoldDB" id="H8GZ32"/>
<keyword evidence="4" id="KW-1185">Reference proteome</keyword>
<protein>
    <submittedName>
        <fullName evidence="3">SPOR domain protein</fullName>
    </submittedName>
</protein>
<dbReference type="Proteomes" id="UP000007575">
    <property type="component" value="Chromosome"/>
</dbReference>
<dbReference type="InterPro" id="IPR007730">
    <property type="entry name" value="SPOR-like_dom"/>
</dbReference>
<gene>
    <name evidence="3" type="ordered locus">DGo_CA2223</name>
</gene>
<feature type="compositionally biased region" description="Low complexity" evidence="1">
    <location>
        <begin position="165"/>
        <end position="179"/>
    </location>
</feature>
<reference evidence="3 4" key="1">
    <citation type="journal article" date="2012" name="PLoS ONE">
        <title>Genome sequence and transcriptome analysis of the radioresistant bacterium Deinococcus gobiensis: insights into the extreme environmental adaptations.</title>
        <authorList>
            <person name="Yuan M."/>
            <person name="Chen M."/>
            <person name="Zhang W."/>
            <person name="Lu W."/>
            <person name="Wang J."/>
            <person name="Yang M."/>
            <person name="Zhao P."/>
            <person name="Tang R."/>
            <person name="Li X."/>
            <person name="Hao Y."/>
            <person name="Zhou Z."/>
            <person name="Zhan Y."/>
            <person name="Yu H."/>
            <person name="Teng C."/>
            <person name="Yan Y."/>
            <person name="Ping S."/>
            <person name="Wang Y."/>
            <person name="Lin M."/>
        </authorList>
    </citation>
    <scope>NUCLEOTIDE SEQUENCE [LARGE SCALE GENOMIC DNA]</scope>
    <source>
        <strain evidence="3 4">I-0</strain>
    </source>
</reference>
<dbReference type="PROSITE" id="PS51724">
    <property type="entry name" value="SPOR"/>
    <property type="match status" value="2"/>
</dbReference>
<evidence type="ECO:0000313" key="3">
    <source>
        <dbReference type="EMBL" id="AFD26150.1"/>
    </source>
</evidence>
<dbReference type="STRING" id="745776.DGo_CA2223"/>
<feature type="domain" description="SPOR" evidence="2">
    <location>
        <begin position="54"/>
        <end position="130"/>
    </location>
</feature>
<name>H8GZ32_DEIGI</name>
<dbReference type="InterPro" id="IPR036680">
    <property type="entry name" value="SPOR-like_sf"/>
</dbReference>
<feature type="compositionally biased region" description="Polar residues" evidence="1">
    <location>
        <begin position="20"/>
        <end position="37"/>
    </location>
</feature>
<feature type="domain" description="SPOR" evidence="2">
    <location>
        <begin position="176"/>
        <end position="249"/>
    </location>
</feature>
<dbReference type="HOGENOM" id="CLU_1114380_0_0_0"/>